<feature type="compositionally biased region" description="Polar residues" evidence="10">
    <location>
        <begin position="1016"/>
        <end position="1036"/>
    </location>
</feature>
<feature type="region of interest" description="Disordered" evidence="10">
    <location>
        <begin position="740"/>
        <end position="775"/>
    </location>
</feature>
<dbReference type="FunFam" id="3.90.70.200:FF:000002">
    <property type="entry name" value="Zinc finger CCCH domain-containing protein 19"/>
    <property type="match status" value="1"/>
</dbReference>
<reference evidence="15" key="1">
    <citation type="submission" date="2018-08" db="EMBL/GenBank/DDBJ databases">
        <authorList>
            <person name="Rossello M."/>
        </authorList>
    </citation>
    <scope>NUCLEOTIDE SEQUENCE [LARGE SCALE GENOMIC DNA]</scope>
    <source>
        <strain evidence="15">cv. Chinese Spring</strain>
    </source>
</reference>
<dbReference type="InterPro" id="IPR019787">
    <property type="entry name" value="Znf_PHD-finger"/>
</dbReference>
<dbReference type="PROSITE" id="PS50016">
    <property type="entry name" value="ZF_PHD_2"/>
    <property type="match status" value="1"/>
</dbReference>
<dbReference type="InterPro" id="IPR019835">
    <property type="entry name" value="SWIB_domain"/>
</dbReference>
<evidence type="ECO:0000313" key="16">
    <source>
        <dbReference type="Proteomes" id="UP000019116"/>
    </source>
</evidence>
<dbReference type="Pfam" id="PF25980">
    <property type="entry name" value="NERD_plant"/>
    <property type="match status" value="1"/>
</dbReference>
<dbReference type="SMART" id="SM00719">
    <property type="entry name" value="Plus3"/>
    <property type="match status" value="1"/>
</dbReference>
<feature type="compositionally biased region" description="Polar residues" evidence="10">
    <location>
        <begin position="756"/>
        <end position="775"/>
    </location>
</feature>
<evidence type="ECO:0000256" key="10">
    <source>
        <dbReference type="SAM" id="MobiDB-lite"/>
    </source>
</evidence>
<dbReference type="PROSITE" id="PS51360">
    <property type="entry name" value="PLUS3"/>
    <property type="match status" value="1"/>
</dbReference>
<dbReference type="PROSITE" id="PS01359">
    <property type="entry name" value="ZF_PHD_1"/>
    <property type="match status" value="1"/>
</dbReference>
<dbReference type="Pfam" id="PF03126">
    <property type="entry name" value="Plus-3"/>
    <property type="match status" value="1"/>
</dbReference>
<feature type="region of interest" description="Disordered" evidence="10">
    <location>
        <begin position="855"/>
        <end position="980"/>
    </location>
</feature>
<dbReference type="InterPro" id="IPR003169">
    <property type="entry name" value="GYF"/>
</dbReference>
<keyword evidence="8" id="KW-0539">Nucleus</keyword>
<dbReference type="SMR" id="A0A3B6UA66"/>
<dbReference type="InterPro" id="IPR003121">
    <property type="entry name" value="SWIB_MDM2_domain"/>
</dbReference>
<dbReference type="SMART" id="SM00444">
    <property type="entry name" value="GYF"/>
    <property type="match status" value="1"/>
</dbReference>
<feature type="domain" description="Plus3" evidence="13">
    <location>
        <begin position="500"/>
        <end position="632"/>
    </location>
</feature>
<keyword evidence="6" id="KW-0238">DNA-binding</keyword>
<dbReference type="InterPro" id="IPR036128">
    <property type="entry name" value="Plus3-like_sf"/>
</dbReference>
<dbReference type="STRING" id="4565.A0A3B6UA66"/>
<feature type="compositionally biased region" description="Polar residues" evidence="10">
    <location>
        <begin position="1112"/>
        <end position="1123"/>
    </location>
</feature>
<feature type="region of interest" description="Disordered" evidence="10">
    <location>
        <begin position="1"/>
        <end position="92"/>
    </location>
</feature>
<dbReference type="InterPro" id="IPR036885">
    <property type="entry name" value="SWIB_MDM2_dom_sf"/>
</dbReference>
<feature type="compositionally biased region" description="Low complexity" evidence="10">
    <location>
        <begin position="81"/>
        <end position="92"/>
    </location>
</feature>
<dbReference type="GO" id="GO:0016593">
    <property type="term" value="C:Cdc73/Paf1 complex"/>
    <property type="evidence" value="ECO:0000318"/>
    <property type="project" value="GO_Central"/>
</dbReference>
<feature type="domain" description="DM2" evidence="14">
    <location>
        <begin position="359"/>
        <end position="442"/>
    </location>
</feature>
<proteinExistence type="predicted"/>
<dbReference type="SUPFAM" id="SSF55277">
    <property type="entry name" value="GYF domain"/>
    <property type="match status" value="1"/>
</dbReference>
<dbReference type="Pfam" id="PF02213">
    <property type="entry name" value="GYF"/>
    <property type="match status" value="1"/>
</dbReference>
<protein>
    <recommendedName>
        <fullName evidence="17">Zinc finger CCCH domain-containing protein 44</fullName>
    </recommendedName>
</protein>
<dbReference type="OMA" id="WARSDPF"/>
<dbReference type="Gene3D" id="3.30.1490.40">
    <property type="match status" value="1"/>
</dbReference>
<evidence type="ECO:0000256" key="6">
    <source>
        <dbReference type="ARBA" id="ARBA00023125"/>
    </source>
</evidence>
<accession>A0A3B6UA66</accession>
<feature type="region of interest" description="Disordered" evidence="10">
    <location>
        <begin position="692"/>
        <end position="719"/>
    </location>
</feature>
<dbReference type="Gene3D" id="3.30.40.10">
    <property type="entry name" value="Zinc/RING finger domain, C3HC4 (zinc finger)"/>
    <property type="match status" value="1"/>
</dbReference>
<feature type="compositionally biased region" description="Basic and acidic residues" evidence="10">
    <location>
        <begin position="1216"/>
        <end position="1234"/>
    </location>
</feature>
<feature type="compositionally biased region" description="Polar residues" evidence="10">
    <location>
        <begin position="947"/>
        <end position="980"/>
    </location>
</feature>
<feature type="region of interest" description="Disordered" evidence="10">
    <location>
        <begin position="297"/>
        <end position="330"/>
    </location>
</feature>
<dbReference type="PANTHER" id="PTHR13115">
    <property type="entry name" value="RNA POLYMERASE-ASSOCIATED PROTEIN RTF1 HOMOLOG"/>
    <property type="match status" value="1"/>
</dbReference>
<dbReference type="PaxDb" id="4565-Traes_4DL_6481C485B.2"/>
<feature type="compositionally biased region" description="Polar residues" evidence="10">
    <location>
        <begin position="709"/>
        <end position="719"/>
    </location>
</feature>
<feature type="compositionally biased region" description="Low complexity" evidence="10">
    <location>
        <begin position="46"/>
        <end position="63"/>
    </location>
</feature>
<dbReference type="FunFam" id="3.30.1490.40:FF:000003">
    <property type="entry name" value="Zinc finger CCCH domain-containing protein 19"/>
    <property type="match status" value="1"/>
</dbReference>
<evidence type="ECO:0000256" key="9">
    <source>
        <dbReference type="PROSITE-ProRule" id="PRU00146"/>
    </source>
</evidence>
<dbReference type="Gene3D" id="1.10.245.10">
    <property type="entry name" value="SWIB/MDM2 domain"/>
    <property type="match status" value="1"/>
</dbReference>
<dbReference type="EnsemblPlants" id="TraesCSU02G031300.1">
    <property type="protein sequence ID" value="TraesCSU02G031300.1"/>
    <property type="gene ID" value="TraesCSU02G031300"/>
</dbReference>
<feature type="region of interest" description="Disordered" evidence="10">
    <location>
        <begin position="1103"/>
        <end position="1310"/>
    </location>
</feature>
<feature type="compositionally biased region" description="Polar residues" evidence="10">
    <location>
        <begin position="875"/>
        <end position="908"/>
    </location>
</feature>
<dbReference type="GO" id="GO:0008270">
    <property type="term" value="F:zinc ion binding"/>
    <property type="evidence" value="ECO:0007669"/>
    <property type="project" value="UniProtKB-KW"/>
</dbReference>
<evidence type="ECO:0000313" key="15">
    <source>
        <dbReference type="EnsemblPlants" id="TraesCSU02G031300.1"/>
    </source>
</evidence>
<organism evidence="15">
    <name type="scientific">Triticum aestivum</name>
    <name type="common">Wheat</name>
    <dbReference type="NCBI Taxonomy" id="4565"/>
    <lineage>
        <taxon>Eukaryota</taxon>
        <taxon>Viridiplantae</taxon>
        <taxon>Streptophyta</taxon>
        <taxon>Embryophyta</taxon>
        <taxon>Tracheophyta</taxon>
        <taxon>Spermatophyta</taxon>
        <taxon>Magnoliopsida</taxon>
        <taxon>Liliopsida</taxon>
        <taxon>Poales</taxon>
        <taxon>Poaceae</taxon>
        <taxon>BOP clade</taxon>
        <taxon>Pooideae</taxon>
        <taxon>Triticodae</taxon>
        <taxon>Triticeae</taxon>
        <taxon>Triticinae</taxon>
        <taxon>Triticum</taxon>
    </lineage>
</organism>
<dbReference type="SUPFAM" id="SSF57903">
    <property type="entry name" value="FYVE/PHD zinc finger"/>
    <property type="match status" value="1"/>
</dbReference>
<dbReference type="SUPFAM" id="SSF47592">
    <property type="entry name" value="SWIB/MDM2 domain"/>
    <property type="match status" value="1"/>
</dbReference>
<dbReference type="InterPro" id="IPR019786">
    <property type="entry name" value="Zinc_finger_PHD-type_CS"/>
</dbReference>
<evidence type="ECO:0000259" key="13">
    <source>
        <dbReference type="PROSITE" id="PS51360"/>
    </source>
</evidence>
<dbReference type="SMART" id="SM00249">
    <property type="entry name" value="PHD"/>
    <property type="match status" value="1"/>
</dbReference>
<evidence type="ECO:0008006" key="17">
    <source>
        <dbReference type="Google" id="ProtNLM"/>
    </source>
</evidence>
<dbReference type="InterPro" id="IPR011011">
    <property type="entry name" value="Znf_FYVE_PHD"/>
</dbReference>
<feature type="compositionally biased region" description="Basic residues" evidence="10">
    <location>
        <begin position="310"/>
        <end position="325"/>
    </location>
</feature>
<keyword evidence="5" id="KW-0805">Transcription regulation</keyword>
<dbReference type="SUPFAM" id="SSF159042">
    <property type="entry name" value="Plus3-like"/>
    <property type="match status" value="1"/>
</dbReference>
<feature type="region of interest" description="Disordered" evidence="10">
    <location>
        <begin position="1336"/>
        <end position="1368"/>
    </location>
</feature>
<dbReference type="GO" id="GO:0003677">
    <property type="term" value="F:DNA binding"/>
    <property type="evidence" value="ECO:0007669"/>
    <property type="project" value="UniProtKB-KW"/>
</dbReference>
<dbReference type="PROSITE" id="PS51925">
    <property type="entry name" value="SWIB_MDM2"/>
    <property type="match status" value="1"/>
</dbReference>
<name>A0A3B6UA66_WHEAT</name>
<dbReference type="FunFam" id="3.30.40.10:FF:000303">
    <property type="entry name" value="Zinc finger CCCH domain-containing protein 19"/>
    <property type="match status" value="1"/>
</dbReference>
<keyword evidence="7" id="KW-0804">Transcription</keyword>
<dbReference type="InterPro" id="IPR035445">
    <property type="entry name" value="GYF-like_dom_sf"/>
</dbReference>
<evidence type="ECO:0000256" key="8">
    <source>
        <dbReference type="ARBA" id="ARBA00023242"/>
    </source>
</evidence>
<evidence type="ECO:0000256" key="1">
    <source>
        <dbReference type="ARBA" id="ARBA00004123"/>
    </source>
</evidence>
<keyword evidence="16" id="KW-1185">Reference proteome</keyword>
<keyword evidence="2" id="KW-0479">Metal-binding</keyword>
<feature type="compositionally biased region" description="Basic and acidic residues" evidence="10">
    <location>
        <begin position="1243"/>
        <end position="1254"/>
    </location>
</feature>
<feature type="compositionally biased region" description="Basic and acidic residues" evidence="10">
    <location>
        <begin position="1178"/>
        <end position="1192"/>
    </location>
</feature>
<dbReference type="InterPro" id="IPR001965">
    <property type="entry name" value="Znf_PHD"/>
</dbReference>
<dbReference type="InterPro" id="IPR004343">
    <property type="entry name" value="Plus-3_dom"/>
</dbReference>
<sequence>MVSIIDPELRQPPPPPPDPEPEPPGMDDSHFLGSICGMGMGDTVLAQPAPDAAAAPGPTPGQAHRQQQLVPSPPKKRGRPPRSSANPNGTAAAAAPVALAAAAPVGTATTLTPAAARRAEAKAAKKRKEEEEDEVVCFICFDGGDLVVCDRRGCPKVYHPACIKRDESFFTSRTKWNCGWHICSSCEKAGHYMCYTCTFSACKVCVKHGKFFAVRGAKGFCDTCFGTILLIETKDEGDDTKVRVDFDDRFTWEYLFKLYWSDLKGKLSLTMEELTGAKSRWSAPIAYARKEKDESSDDLYDANYDDGAGKRRRANPSRKRGKKRQNPQSVCSVTVEDVKVATGNAEKLPKKEPSDGVSLPLNTKWASPELLEFVGHMRDGDQSFISQFDVQALLLDYIKKNDLRDPRRKSQVICDSRLHRLFKKTHVAHFEMLRLLEMHCPVSDASAVNNGNRGDINLNSAQIDATGYGEVADKLYPDRKKRMHRKMERESLSNLNDYAAIDMHNISLIYLRRSLMEDLIDDPTFSDKVSGGFVRIKITDVGQKQDMYRLVKVVGTHKVAEKYNIGKKKTNFALEILNLRKKEIITMDTISNQDFTQEECKCLRQSMKYGLIDRLKVGDIQDKATIFQSVRVNDWLENEKQRLGYLRDRASETGRKKELRECVEKLQLLNNSEERARRINEVLEVHIDSHMDPDYESSEEMDDKRAVEQNGSGKRSNGLFSPIKVQNYAKIMSDAIRNPKNLSKQSTIPKLGAGRSSKNSHSTTGTDIPKSGTNVSSKMCEAVPISSPGVTPSTELEPEKVWHYKDPSGNVQGPFTLLQLSKWTAYFPRDLRVWLIFESEERSLLLTEVLSKQPKDFGQVPPVRSSKTKLAGSGQHRNSSNVDLNSTPSPAGYSRFNSSETTVQSTKYSVPERASPLHSSDELQHGGVQGRHSAECNNGHNRGDRWSPSTTQTSCSGQNNVESHRNQQASRSQVQHKSSLQAGCVKDLDSRQDYSHNLPTQVTRRDVPSPVLALSPSESRTASSQHESSCLSSTNPGLHDELHSSITSEKTKSCAPATSVEDRGSSSPSAMLAHSERIPVCSQQSVPSAAVPEICKVGEEIKNEEKTRETDASNVSVNQSPQSKMFPDSSPDNQDIEREYPNPMQKSESKKADVANSERVPVCSPQPVPAAAIPEICKAGEMKNEEKTREADASNVSVNQSPQSKMFPDSSPDNQDIEHECSNPMKKSESKKADVAQSGSKSARPETLDTKIPDHSPVSFVSPKFDLPAGETGATDSAPNLEKTDGSGEDLNTQKECYSEKTDGSGEDLNTQKECYSEKVVADPASCAKSINASDVPESACDLPTGEVGGVDNVEKTVLSGDDSSTRKECHSKKTTLVTGEKSVADTACAESINTPDVPESVSNLEKRDSKAQDSDIQKELYNESIIVTSEKLLADPASCAEPAVPERDLMGADSNIQKELHSKSTLVTSEKMVVEPASCAEKVGVPNVLCSVSNLERRDLNDEDSVIQKELFSESTLVTGDKMVGKAVSHAESVDVPNVLKSVPNLEGRDLNVEDSIVQKEPFMESTLSTSDKLVVDPASCADVSDVLESVFNLEQTGLNGEHSNIQKELYEESTLVTRDNMVTNPASCAESVHVSDVLEPAFDLEKTYFGGEGSDIQKELHEGSTLVTREYMAVDPAPCAESADVSLTEQNRGALCMDSLAAIEQFMTASPEEEPQCSSPIALSPWGESGYYQGDAVDSGLWGVQDDTINEMWSLLSPTPTPQNLSGVKSEVEGGAHVVNAATVSQGEYDFFQRDPTPGVHWGLTEQVKPKATAASVSPIDVNVSTGAFGWQPSASERSNAASVSSIDVNVSTGVFDWQPSAGERSNAGAAWSTGYNPNMYSSYGAAAAAAPSVRASQQAPVKQEYTELDAANFGGALRNFGASFGNNTKSWKAPAGNANRGSQRRDRYSEISESWLLSSNNNPRSRTDGFSGGGTSRTPPRGQR</sequence>
<reference evidence="15" key="2">
    <citation type="submission" date="2018-10" db="UniProtKB">
        <authorList>
            <consortium name="EnsemblPlants"/>
        </authorList>
    </citation>
    <scope>IDENTIFICATION</scope>
</reference>
<dbReference type="Proteomes" id="UP000019116">
    <property type="component" value="Chromosome Un"/>
</dbReference>
<dbReference type="InterPro" id="IPR013083">
    <property type="entry name" value="Znf_RING/FYVE/PHD"/>
</dbReference>
<feature type="region of interest" description="Disordered" evidence="10">
    <location>
        <begin position="996"/>
        <end position="1072"/>
    </location>
</feature>
<dbReference type="SMART" id="SM00151">
    <property type="entry name" value="SWIB"/>
    <property type="match status" value="1"/>
</dbReference>
<comment type="subcellular location">
    <subcellularLocation>
        <location evidence="1">Nucleus</location>
    </subcellularLocation>
</comment>
<evidence type="ECO:0000256" key="2">
    <source>
        <dbReference type="ARBA" id="ARBA00022723"/>
    </source>
</evidence>
<dbReference type="InterPro" id="IPR058668">
    <property type="entry name" value="NERD_dom"/>
</dbReference>
<evidence type="ECO:0000259" key="12">
    <source>
        <dbReference type="PROSITE" id="PS50829"/>
    </source>
</evidence>
<evidence type="ECO:0000259" key="11">
    <source>
        <dbReference type="PROSITE" id="PS50016"/>
    </source>
</evidence>
<dbReference type="Gramene" id="TraesCSU02G031300.1">
    <property type="protein sequence ID" value="TraesCSU02G031300.1"/>
    <property type="gene ID" value="TraesCSU02G031300"/>
</dbReference>
<feature type="domain" description="GYF" evidence="12">
    <location>
        <begin position="799"/>
        <end position="851"/>
    </location>
</feature>
<dbReference type="PROSITE" id="PS50829">
    <property type="entry name" value="GYF"/>
    <property type="match status" value="1"/>
</dbReference>
<dbReference type="RefSeq" id="XP_044377358.1">
    <property type="nucleotide sequence ID" value="XM_044521423.1"/>
</dbReference>
<feature type="compositionally biased region" description="Polar residues" evidence="10">
    <location>
        <begin position="1194"/>
        <end position="1204"/>
    </location>
</feature>
<dbReference type="PANTHER" id="PTHR13115:SF29">
    <property type="entry name" value="ZINC FINGER CCCH DOMAIN-CONTAINING PROTEIN 19"/>
    <property type="match status" value="1"/>
</dbReference>
<evidence type="ECO:0000256" key="4">
    <source>
        <dbReference type="ARBA" id="ARBA00022833"/>
    </source>
</evidence>
<keyword evidence="3 9" id="KW-0863">Zinc-finger</keyword>
<keyword evidence="4" id="KW-0862">Zinc</keyword>
<gene>
    <name evidence="15" type="primary">LOC123099253</name>
</gene>
<dbReference type="Gene3D" id="3.90.70.200">
    <property type="entry name" value="Plus-3 domain"/>
    <property type="match status" value="1"/>
</dbReference>
<evidence type="ECO:0000256" key="3">
    <source>
        <dbReference type="ARBA" id="ARBA00022771"/>
    </source>
</evidence>
<dbReference type="GeneID" id="123099253"/>
<evidence type="ECO:0000256" key="5">
    <source>
        <dbReference type="ARBA" id="ARBA00023015"/>
    </source>
</evidence>
<feature type="compositionally biased region" description="Pro residues" evidence="10">
    <location>
        <begin position="10"/>
        <end position="24"/>
    </location>
</feature>
<dbReference type="CDD" id="cd10567">
    <property type="entry name" value="SWIB-MDM2_like"/>
    <property type="match status" value="1"/>
</dbReference>
<feature type="compositionally biased region" description="Polar residues" evidence="10">
    <location>
        <begin position="1954"/>
        <end position="1967"/>
    </location>
</feature>
<dbReference type="OrthoDB" id="6415790at2759"/>
<evidence type="ECO:0000259" key="14">
    <source>
        <dbReference type="PROSITE" id="PS51925"/>
    </source>
</evidence>
<feature type="region of interest" description="Disordered" evidence="10">
    <location>
        <begin position="1929"/>
        <end position="1987"/>
    </location>
</feature>
<dbReference type="GO" id="GO:1990269">
    <property type="term" value="F:RNA polymerase II C-terminal domain phosphoserine binding"/>
    <property type="evidence" value="ECO:0000318"/>
    <property type="project" value="GO_Central"/>
</dbReference>
<dbReference type="CDD" id="cd15568">
    <property type="entry name" value="PHD5_NSD"/>
    <property type="match status" value="1"/>
</dbReference>
<feature type="domain" description="PHD-type" evidence="11">
    <location>
        <begin position="134"/>
        <end position="200"/>
    </location>
</feature>
<dbReference type="Pfam" id="PF02201">
    <property type="entry name" value="SWIB"/>
    <property type="match status" value="1"/>
</dbReference>
<evidence type="ECO:0000256" key="7">
    <source>
        <dbReference type="ARBA" id="ARBA00023163"/>
    </source>
</evidence>